<gene>
    <name evidence="2" type="ORF">I568_00514</name>
</gene>
<dbReference type="STRING" id="1121865.OMW_00690"/>
<accession>S1NEJ3</accession>
<keyword evidence="3" id="KW-1185">Reference proteome</keyword>
<comment type="similarity">
    <text evidence="1">Belongs to the polypeptide deformylase family.</text>
</comment>
<dbReference type="PIRSF" id="PIRSF004749">
    <property type="entry name" value="Pep_def"/>
    <property type="match status" value="1"/>
</dbReference>
<comment type="caution">
    <text evidence="2">The sequence shown here is derived from an EMBL/GenBank/DDBJ whole genome shotgun (WGS) entry which is preliminary data.</text>
</comment>
<dbReference type="GO" id="GO:0042586">
    <property type="term" value="F:peptide deformylase activity"/>
    <property type="evidence" value="ECO:0007669"/>
    <property type="project" value="InterPro"/>
</dbReference>
<dbReference type="PATRIC" id="fig|1121865.3.peg.680"/>
<dbReference type="NCBIfam" id="NF006670">
    <property type="entry name" value="PRK09218.1"/>
    <property type="match status" value="1"/>
</dbReference>
<dbReference type="SUPFAM" id="SSF56420">
    <property type="entry name" value="Peptide deformylase"/>
    <property type="match status" value="1"/>
</dbReference>
<dbReference type="RefSeq" id="WP_016182853.1">
    <property type="nucleotide sequence ID" value="NZ_JXKI01000006.1"/>
</dbReference>
<evidence type="ECO:0000313" key="2">
    <source>
        <dbReference type="EMBL" id="EOW87470.1"/>
    </source>
</evidence>
<evidence type="ECO:0000256" key="1">
    <source>
        <dbReference type="ARBA" id="ARBA00010759"/>
    </source>
</evidence>
<dbReference type="PANTHER" id="PTHR10458:SF22">
    <property type="entry name" value="PEPTIDE DEFORMYLASE"/>
    <property type="match status" value="1"/>
</dbReference>
<dbReference type="PANTHER" id="PTHR10458">
    <property type="entry name" value="PEPTIDE DEFORMYLASE"/>
    <property type="match status" value="1"/>
</dbReference>
<dbReference type="OrthoDB" id="9784988at2"/>
<dbReference type="CDD" id="cd00487">
    <property type="entry name" value="Pep_deformylase"/>
    <property type="match status" value="1"/>
</dbReference>
<dbReference type="Pfam" id="PF01327">
    <property type="entry name" value="Pep_deformylase"/>
    <property type="match status" value="1"/>
</dbReference>
<organism evidence="2 3">
    <name type="scientific">Enterococcus columbae DSM 7374 = ATCC 51263</name>
    <dbReference type="NCBI Taxonomy" id="1121865"/>
    <lineage>
        <taxon>Bacteria</taxon>
        <taxon>Bacillati</taxon>
        <taxon>Bacillota</taxon>
        <taxon>Bacilli</taxon>
        <taxon>Lactobacillales</taxon>
        <taxon>Enterococcaceae</taxon>
        <taxon>Enterococcus</taxon>
    </lineage>
</organism>
<protein>
    <submittedName>
        <fullName evidence="2">Peptide deformylase</fullName>
    </submittedName>
</protein>
<evidence type="ECO:0000313" key="3">
    <source>
        <dbReference type="Proteomes" id="UP000014113"/>
    </source>
</evidence>
<dbReference type="InterPro" id="IPR023635">
    <property type="entry name" value="Peptide_deformylase"/>
</dbReference>
<dbReference type="Gene3D" id="3.90.45.10">
    <property type="entry name" value="Peptide deformylase"/>
    <property type="match status" value="1"/>
</dbReference>
<dbReference type="InterPro" id="IPR036821">
    <property type="entry name" value="Peptide_deformylase_sf"/>
</dbReference>
<dbReference type="EMBL" id="ASWJ01000003">
    <property type="protein sequence ID" value="EOW87470.1"/>
    <property type="molecule type" value="Genomic_DNA"/>
</dbReference>
<dbReference type="Proteomes" id="UP000014113">
    <property type="component" value="Unassembled WGS sequence"/>
</dbReference>
<sequence>MIRPIVKDIFFLQQPSVLATKADMAVAEDLIDTLKANEARCVGLAANMIGVNKQIIVCATPAGPLVMFNPKIVKKEGPFETEEGCLSLVGVRSTTRFAKIEVVFFDRQFKKQRMTFTDFTAQIIQHEIDHCQGILI</sequence>
<proteinExistence type="inferred from homology"/>
<dbReference type="eggNOG" id="COG0242">
    <property type="taxonomic scope" value="Bacteria"/>
</dbReference>
<dbReference type="AlphaFoldDB" id="S1NEJ3"/>
<name>S1NEJ3_9ENTE</name>
<reference evidence="2 3" key="1">
    <citation type="submission" date="2013-03" db="EMBL/GenBank/DDBJ databases">
        <title>The Genome Sequence of Enterococcus columbae ATCC_51263 (PacBio/Illumina hybrid assembly).</title>
        <authorList>
            <consortium name="The Broad Institute Genomics Platform"/>
            <consortium name="The Broad Institute Genome Sequencing Center for Infectious Disease"/>
            <person name="Earl A."/>
            <person name="Russ C."/>
            <person name="Gilmore M."/>
            <person name="Surin D."/>
            <person name="Walker B."/>
            <person name="Young S."/>
            <person name="Zeng Q."/>
            <person name="Gargeya S."/>
            <person name="Fitzgerald M."/>
            <person name="Haas B."/>
            <person name="Abouelleil A."/>
            <person name="Allen A.W."/>
            <person name="Alvarado L."/>
            <person name="Arachchi H.M."/>
            <person name="Berlin A.M."/>
            <person name="Chapman S.B."/>
            <person name="Gainer-Dewar J."/>
            <person name="Goldberg J."/>
            <person name="Griggs A."/>
            <person name="Gujja S."/>
            <person name="Hansen M."/>
            <person name="Howarth C."/>
            <person name="Imamovic A."/>
            <person name="Ireland A."/>
            <person name="Larimer J."/>
            <person name="McCowan C."/>
            <person name="Murphy C."/>
            <person name="Pearson M."/>
            <person name="Poon T.W."/>
            <person name="Priest M."/>
            <person name="Roberts A."/>
            <person name="Saif S."/>
            <person name="Shea T."/>
            <person name="Sisk P."/>
            <person name="Sykes S."/>
            <person name="Wortman J."/>
            <person name="Nusbaum C."/>
            <person name="Birren B."/>
        </authorList>
    </citation>
    <scope>NUCLEOTIDE SEQUENCE [LARGE SCALE GENOMIC DNA]</scope>
    <source>
        <strain evidence="2 3">ATCC 51263</strain>
    </source>
</reference>
<dbReference type="PRINTS" id="PR01576">
    <property type="entry name" value="PDEFORMYLASE"/>
</dbReference>